<feature type="transmembrane region" description="Helical" evidence="2">
    <location>
        <begin position="442"/>
        <end position="460"/>
    </location>
</feature>
<dbReference type="InterPro" id="IPR050327">
    <property type="entry name" value="Proton-linked_MCT"/>
</dbReference>
<feature type="transmembrane region" description="Helical" evidence="2">
    <location>
        <begin position="72"/>
        <end position="90"/>
    </location>
</feature>
<evidence type="ECO:0000256" key="2">
    <source>
        <dbReference type="SAM" id="Phobius"/>
    </source>
</evidence>
<evidence type="ECO:0000313" key="4">
    <source>
        <dbReference type="Proteomes" id="UP000076502"/>
    </source>
</evidence>
<keyword evidence="2" id="KW-1133">Transmembrane helix</keyword>
<dbReference type="Gene3D" id="1.20.1250.20">
    <property type="entry name" value="MFS general substrate transporter like domains"/>
    <property type="match status" value="1"/>
</dbReference>
<accession>A0A154PMJ8</accession>
<dbReference type="STRING" id="178035.A0A154PMJ8"/>
<feature type="transmembrane region" description="Helical" evidence="2">
    <location>
        <begin position="315"/>
        <end position="337"/>
    </location>
</feature>
<dbReference type="PANTHER" id="PTHR11360">
    <property type="entry name" value="MONOCARBOXYLATE TRANSPORTER"/>
    <property type="match status" value="1"/>
</dbReference>
<dbReference type="OMA" id="NLADPWT"/>
<feature type="transmembrane region" description="Helical" evidence="2">
    <location>
        <begin position="472"/>
        <end position="490"/>
    </location>
</feature>
<dbReference type="Proteomes" id="UP000076502">
    <property type="component" value="Unassembled WGS sequence"/>
</dbReference>
<protein>
    <submittedName>
        <fullName evidence="3">Uncharacterized protein</fullName>
    </submittedName>
</protein>
<gene>
    <name evidence="3" type="ORF">WN55_05510</name>
</gene>
<feature type="transmembrane region" description="Helical" evidence="2">
    <location>
        <begin position="30"/>
        <end position="52"/>
    </location>
</feature>
<feature type="transmembrane region" description="Helical" evidence="2">
    <location>
        <begin position="408"/>
        <end position="430"/>
    </location>
</feature>
<sequence length="509" mass="55707">MSVTRRLRLDDIVASIPELGPTIPDGGYSWIVLCGVLLVQMTIPSILSMYGVILGYINESKDSDVDIWSEKIILAPIIFTAFWNLADPWTKMIVNMASTPRLVGIIGVILLAVGIIATGYLATGGVGAYLASSSAGAVMGIGASFVVLLSDYVLRKNFRKKLLLALTLRNIATSVGLILIPNITGLLLHKTDLKTGLLLMTLILVPAVLGTSTFRLPSPQRTLPYSLLLTEEDNELPIRISPDVPGSTQHAGGQHESENLEYDDAEERTQEGGLFSEGSNMYAYEELDEDVDLFENPAVHSDSPWKQQIRPLKNFRFWAAMMGSVGVKTSILFFWILLPVLSFGVTRSYSMYIPLCTMAGFGTLLPNLASYKVLKMTNHNRRIYFGLAAWLCAITLTGLTYVGNYTGIMILALLGGVSIGSLSSCQDLALYDVLGSQMMRSVNKGFSTIVGLSILIFSFIHDVNFCLNITSLLLYFGGVYWLSSPVLSFLKTRQYRSSHTSNRTSGDTT</sequence>
<feature type="transmembrane region" description="Helical" evidence="2">
    <location>
        <begin position="196"/>
        <end position="216"/>
    </location>
</feature>
<feature type="region of interest" description="Disordered" evidence="1">
    <location>
        <begin position="241"/>
        <end position="267"/>
    </location>
</feature>
<dbReference type="InterPro" id="IPR036259">
    <property type="entry name" value="MFS_trans_sf"/>
</dbReference>
<feature type="transmembrane region" description="Helical" evidence="2">
    <location>
        <begin position="383"/>
        <end position="402"/>
    </location>
</feature>
<dbReference type="GO" id="GO:0008028">
    <property type="term" value="F:monocarboxylic acid transmembrane transporter activity"/>
    <property type="evidence" value="ECO:0007669"/>
    <property type="project" value="TreeGrafter"/>
</dbReference>
<organism evidence="3 4">
    <name type="scientific">Dufourea novaeangliae</name>
    <name type="common">Sweat bee</name>
    <dbReference type="NCBI Taxonomy" id="178035"/>
    <lineage>
        <taxon>Eukaryota</taxon>
        <taxon>Metazoa</taxon>
        <taxon>Ecdysozoa</taxon>
        <taxon>Arthropoda</taxon>
        <taxon>Hexapoda</taxon>
        <taxon>Insecta</taxon>
        <taxon>Pterygota</taxon>
        <taxon>Neoptera</taxon>
        <taxon>Endopterygota</taxon>
        <taxon>Hymenoptera</taxon>
        <taxon>Apocrita</taxon>
        <taxon>Aculeata</taxon>
        <taxon>Apoidea</taxon>
        <taxon>Anthophila</taxon>
        <taxon>Halictidae</taxon>
        <taxon>Rophitinae</taxon>
        <taxon>Dufourea</taxon>
    </lineage>
</organism>
<keyword evidence="2" id="KW-0812">Transmembrane</keyword>
<keyword evidence="4" id="KW-1185">Reference proteome</keyword>
<dbReference type="EMBL" id="KQ434980">
    <property type="protein sequence ID" value="KZC13105.1"/>
    <property type="molecule type" value="Genomic_DNA"/>
</dbReference>
<feature type="transmembrane region" description="Helical" evidence="2">
    <location>
        <begin position="102"/>
        <end position="122"/>
    </location>
</feature>
<feature type="transmembrane region" description="Helical" evidence="2">
    <location>
        <begin position="162"/>
        <end position="184"/>
    </location>
</feature>
<dbReference type="Pfam" id="PF07690">
    <property type="entry name" value="MFS_1"/>
    <property type="match status" value="1"/>
</dbReference>
<proteinExistence type="predicted"/>
<evidence type="ECO:0000256" key="1">
    <source>
        <dbReference type="SAM" id="MobiDB-lite"/>
    </source>
</evidence>
<dbReference type="OrthoDB" id="8861968at2759"/>
<keyword evidence="2" id="KW-0472">Membrane</keyword>
<dbReference type="AlphaFoldDB" id="A0A154PMJ8"/>
<dbReference type="PANTHER" id="PTHR11360:SF284">
    <property type="entry name" value="EG:103B4.3 PROTEIN-RELATED"/>
    <property type="match status" value="1"/>
</dbReference>
<feature type="transmembrane region" description="Helical" evidence="2">
    <location>
        <begin position="128"/>
        <end position="150"/>
    </location>
</feature>
<evidence type="ECO:0000313" key="3">
    <source>
        <dbReference type="EMBL" id="KZC13105.1"/>
    </source>
</evidence>
<dbReference type="InterPro" id="IPR011701">
    <property type="entry name" value="MFS"/>
</dbReference>
<dbReference type="SUPFAM" id="SSF103473">
    <property type="entry name" value="MFS general substrate transporter"/>
    <property type="match status" value="1"/>
</dbReference>
<name>A0A154PMJ8_DUFNO</name>
<feature type="transmembrane region" description="Helical" evidence="2">
    <location>
        <begin position="349"/>
        <end position="371"/>
    </location>
</feature>
<reference evidence="3 4" key="1">
    <citation type="submission" date="2015-07" db="EMBL/GenBank/DDBJ databases">
        <title>The genome of Dufourea novaeangliae.</title>
        <authorList>
            <person name="Pan H."/>
            <person name="Kapheim K."/>
        </authorList>
    </citation>
    <scope>NUCLEOTIDE SEQUENCE [LARGE SCALE GENOMIC DNA]</scope>
    <source>
        <strain evidence="3">0120121106</strain>
        <tissue evidence="3">Whole body</tissue>
    </source>
</reference>